<evidence type="ECO:0000256" key="4">
    <source>
        <dbReference type="ARBA" id="ARBA00022989"/>
    </source>
</evidence>
<keyword evidence="5" id="KW-0472">Membrane</keyword>
<dbReference type="Pfam" id="PF01145">
    <property type="entry name" value="Band_7"/>
    <property type="match status" value="1"/>
</dbReference>
<keyword evidence="4" id="KW-1133">Transmembrane helix</keyword>
<dbReference type="PANTHER" id="PTHR42911">
    <property type="entry name" value="MODULATOR OF FTSH PROTEASE HFLC"/>
    <property type="match status" value="1"/>
</dbReference>
<dbReference type="AlphaFoldDB" id="A0A1H6M9Z3"/>
<evidence type="ECO:0000259" key="7">
    <source>
        <dbReference type="SMART" id="SM00244"/>
    </source>
</evidence>
<organism evidence="8 9">
    <name type="scientific">Bathymodiolus azoricus thioautotrophic gill symbiont</name>
    <dbReference type="NCBI Taxonomy" id="235205"/>
    <lineage>
        <taxon>Bacteria</taxon>
        <taxon>Pseudomonadati</taxon>
        <taxon>Pseudomonadota</taxon>
        <taxon>Gammaproteobacteria</taxon>
        <taxon>sulfur-oxidizing symbionts</taxon>
    </lineage>
</organism>
<dbReference type="InterPro" id="IPR010200">
    <property type="entry name" value="HflC"/>
</dbReference>
<feature type="domain" description="Band 7" evidence="7">
    <location>
        <begin position="27"/>
        <end position="190"/>
    </location>
</feature>
<dbReference type="EMBL" id="CVUD02000251">
    <property type="protein sequence ID" value="SEH94390.1"/>
    <property type="molecule type" value="Genomic_DNA"/>
</dbReference>
<accession>A0A1H6M9Z3</accession>
<dbReference type="SMART" id="SM00244">
    <property type="entry name" value="PHB"/>
    <property type="match status" value="1"/>
</dbReference>
<dbReference type="InterPro" id="IPR001107">
    <property type="entry name" value="Band_7"/>
</dbReference>
<dbReference type="STRING" id="235205.BAZSYMB_SCAFFOLD00024_2"/>
<dbReference type="PIRSF" id="PIRSF005651">
    <property type="entry name" value="HflC"/>
    <property type="match status" value="1"/>
</dbReference>
<keyword evidence="8" id="KW-0645">Protease</keyword>
<dbReference type="GO" id="GO:0006508">
    <property type="term" value="P:proteolysis"/>
    <property type="evidence" value="ECO:0007669"/>
    <property type="project" value="UniProtKB-KW"/>
</dbReference>
<dbReference type="SUPFAM" id="SSF117892">
    <property type="entry name" value="Band 7/SPFH domain"/>
    <property type="match status" value="1"/>
</dbReference>
<evidence type="ECO:0000256" key="6">
    <source>
        <dbReference type="PIRNR" id="PIRNR005651"/>
    </source>
</evidence>
<evidence type="ECO:0000256" key="1">
    <source>
        <dbReference type="ARBA" id="ARBA00004167"/>
    </source>
</evidence>
<protein>
    <recommendedName>
        <fullName evidence="6">Protein HflC</fullName>
    </recommendedName>
</protein>
<sequence length="296" mass="34107">MFSVIERLDNEKTCNCIFGHCFFVGISALYTVSETQTAIKLRLGQIITVEQEPGLKFKTPLFNNVVKFDNRIQTLDAPAERFLTGEKKNVNVDYYVKWRIIDAKQFYISTNGNMARTNSRLAQIIKTGLKSEFSKRTIADVVFGERSEIMVNIKQLAKKDISEFGIEIIDVRIKRIDLSKEVLNSVYRRMQAERHRVAKEFRSKGAEEAEIIRAAADKERTIILANAYRDSEKIRGEGDAVSANNYAKAYNKDAKFYSFYRSLESYKKSFSGRNDIMVLNPNTEFFRHFNPAINIK</sequence>
<dbReference type="InterPro" id="IPR036013">
    <property type="entry name" value="Band_7/SPFH_dom_sf"/>
</dbReference>
<dbReference type="GO" id="GO:0016020">
    <property type="term" value="C:membrane"/>
    <property type="evidence" value="ECO:0007669"/>
    <property type="project" value="UniProtKB-SubCell"/>
</dbReference>
<evidence type="ECO:0000313" key="9">
    <source>
        <dbReference type="Proteomes" id="UP000198559"/>
    </source>
</evidence>
<evidence type="ECO:0000256" key="2">
    <source>
        <dbReference type="ARBA" id="ARBA00007862"/>
    </source>
</evidence>
<dbReference type="Proteomes" id="UP000198559">
    <property type="component" value="Unassembled WGS sequence"/>
</dbReference>
<dbReference type="Gene3D" id="3.30.479.30">
    <property type="entry name" value="Band 7 domain"/>
    <property type="match status" value="1"/>
</dbReference>
<dbReference type="CDD" id="cd03405">
    <property type="entry name" value="SPFH_HflC"/>
    <property type="match status" value="1"/>
</dbReference>
<gene>
    <name evidence="8" type="ORF">BAZSYMB_SCAFFOLD00024_2</name>
</gene>
<keyword evidence="3" id="KW-0812">Transmembrane</keyword>
<comment type="similarity">
    <text evidence="2 6">Belongs to the band 7/mec-2 family. HflC subfamily.</text>
</comment>
<dbReference type="GO" id="GO:0008233">
    <property type="term" value="F:peptidase activity"/>
    <property type="evidence" value="ECO:0007669"/>
    <property type="project" value="UniProtKB-KW"/>
</dbReference>
<evidence type="ECO:0000313" key="8">
    <source>
        <dbReference type="EMBL" id="SEH94390.1"/>
    </source>
</evidence>
<proteinExistence type="inferred from homology"/>
<name>A0A1H6M9Z3_9GAMM</name>
<keyword evidence="8" id="KW-0378">Hydrolase</keyword>
<dbReference type="NCBIfam" id="TIGR01932">
    <property type="entry name" value="hflC"/>
    <property type="match status" value="1"/>
</dbReference>
<evidence type="ECO:0000256" key="3">
    <source>
        <dbReference type="ARBA" id="ARBA00022692"/>
    </source>
</evidence>
<reference evidence="9" key="1">
    <citation type="submission" date="2016-06" db="EMBL/GenBank/DDBJ databases">
        <authorList>
            <person name="Petersen J."/>
            <person name="Sayavedra L."/>
        </authorList>
    </citation>
    <scope>NUCLEOTIDE SEQUENCE [LARGE SCALE GENOMIC DNA]</scope>
    <source>
        <strain evidence="9">BazSymB</strain>
    </source>
</reference>
<comment type="subcellular location">
    <subcellularLocation>
        <location evidence="1">Membrane</location>
        <topology evidence="1">Single-pass membrane protein</topology>
    </subcellularLocation>
</comment>
<comment type="function">
    <text evidence="6">HflC and HflK could regulate a protease.</text>
</comment>
<dbReference type="PANTHER" id="PTHR42911:SF1">
    <property type="entry name" value="MODULATOR OF FTSH PROTEASE HFLC"/>
    <property type="match status" value="1"/>
</dbReference>
<evidence type="ECO:0000256" key="5">
    <source>
        <dbReference type="ARBA" id="ARBA00023136"/>
    </source>
</evidence>